<feature type="region of interest" description="Disordered" evidence="1">
    <location>
        <begin position="830"/>
        <end position="881"/>
    </location>
</feature>
<dbReference type="EMBL" id="JBGBPQ010000013">
    <property type="protein sequence ID" value="KAL1511832.1"/>
    <property type="molecule type" value="Genomic_DNA"/>
</dbReference>
<gene>
    <name evidence="2" type="ORF">AB1Y20_005117</name>
</gene>
<proteinExistence type="predicted"/>
<evidence type="ECO:0000313" key="3">
    <source>
        <dbReference type="Proteomes" id="UP001515480"/>
    </source>
</evidence>
<feature type="compositionally biased region" description="Polar residues" evidence="1">
    <location>
        <begin position="664"/>
        <end position="687"/>
    </location>
</feature>
<name>A0AB34J3C1_PRYPA</name>
<dbReference type="Proteomes" id="UP001515480">
    <property type="component" value="Unassembled WGS sequence"/>
</dbReference>
<organism evidence="2 3">
    <name type="scientific">Prymnesium parvum</name>
    <name type="common">Toxic golden alga</name>
    <dbReference type="NCBI Taxonomy" id="97485"/>
    <lineage>
        <taxon>Eukaryota</taxon>
        <taxon>Haptista</taxon>
        <taxon>Haptophyta</taxon>
        <taxon>Prymnesiophyceae</taxon>
        <taxon>Prymnesiales</taxon>
        <taxon>Prymnesiaceae</taxon>
        <taxon>Prymnesium</taxon>
    </lineage>
</organism>
<evidence type="ECO:0000256" key="1">
    <source>
        <dbReference type="SAM" id="MobiDB-lite"/>
    </source>
</evidence>
<feature type="region of interest" description="Disordered" evidence="1">
    <location>
        <begin position="647"/>
        <end position="695"/>
    </location>
</feature>
<comment type="caution">
    <text evidence="2">The sequence shown here is derived from an EMBL/GenBank/DDBJ whole genome shotgun (WGS) entry which is preliminary data.</text>
</comment>
<feature type="compositionally biased region" description="Basic and acidic residues" evidence="1">
    <location>
        <begin position="830"/>
        <end position="849"/>
    </location>
</feature>
<feature type="region of interest" description="Disordered" evidence="1">
    <location>
        <begin position="1"/>
        <end position="29"/>
    </location>
</feature>
<feature type="compositionally biased region" description="Polar residues" evidence="1">
    <location>
        <begin position="998"/>
        <end position="1009"/>
    </location>
</feature>
<accession>A0AB34J3C1</accession>
<dbReference type="AlphaFoldDB" id="A0AB34J3C1"/>
<sequence>MGCGASKCSGGRIDNVDHPSSADGGDRTLPSGKSDIVALSISGDIVAKGEKVTEHAAMVIQGLFKGRTEKKAKTVEITGNELEAQASAQRANALMEFYKKSHLKIEYMDAAGKGMRAVDPHVVPLLRQLFDGCSKVKVWVIWRQLNEDTGTWKSLLLTQALSVSGYEEEPTVTRIDSVQKLDADMQMSDIWGPLLGYGSEEFVMGPAYFKDVAGAVLRLPCACWSLPEFRDTSAPTLLTSLGGLLTLRFQEHTSFIPSSSEATVDLTDTFTLMSAEAHEATNAVGGLWDVGCKLRSLAFATAHRVDSPFSNEGGLAGPLRTIATELALVFTPPPELKQGLMASFLSGVDGKHDREWHYSMPAALKNLLHSLESAKLVERQASDINSWQHSFVHDRIAGIANEDLSSLIDLCNTLKRFAQSSTVPPWIQNWRPLSIGVHGSLDAEHVLLDRLGTLWLPDLSRADIGGPYDDAAQLVASILFEHILAKESPRTQTASEELDSVRAFASAASSAAQSAAQSAASAAVRFAMPSGSSRKEGAGSDRVSGKPQQDQEDANYADDATMMTMLQHAKVVVNMLVPVNIKLPNYWEEAYRSLKPGAPPHMRVALTLCQNVMRSAANLIVRCGIEELARLRDDNVIEAELSTGDGISFSSSRKVDPSHASALPDQTSAKEASLEASTASVSGSTPGSAARGGFRSRVEAMRKKSSGSGGHGLAAVALSAMMKPSEHKTLEDLSASGVGGAELFAAKRVGARRRSTKWAEESQAHLKTMLGDDVDGPRERPTSSNEASGGKHAAPKAHKHRSFEHVEGAPHKLASAAIVTFGGLERRKSESVRKEGESFLECKESERSTDGGSDGKAPYSTGGSSPRDLSRGNEPSIKKRRQTIKSNVERIYSDIAADCHPVNFQLTLLVLALKACRSARFGKWQKALAFYTANRLAQALSIQIERLPETPATLEPERTGESRFAEGQHLLIRDGATWKVAKVEGSPGSELTHVWPQSLRSDQPQTSADKVQPKLATASEGTSSGHNSEIDDGHSASGVVPHTCLSWLVAPLRTGYKLEKAMEESDLAIASCIRLGELLEECGEHELTQEHALSLLRQARASLHTQHQGALSPVHAPVHT</sequence>
<protein>
    <submittedName>
        <fullName evidence="2">Uncharacterized protein</fullName>
    </submittedName>
</protein>
<feature type="region of interest" description="Disordered" evidence="1">
    <location>
        <begin position="530"/>
        <end position="553"/>
    </location>
</feature>
<feature type="region of interest" description="Disordered" evidence="1">
    <location>
        <begin position="988"/>
        <end position="1035"/>
    </location>
</feature>
<reference evidence="2 3" key="1">
    <citation type="journal article" date="2024" name="Science">
        <title>Giant polyketide synthase enzymes in the biosynthesis of giant marine polyether toxins.</title>
        <authorList>
            <person name="Fallon T.R."/>
            <person name="Shende V.V."/>
            <person name="Wierzbicki I.H."/>
            <person name="Pendleton A.L."/>
            <person name="Watervoot N.F."/>
            <person name="Auber R.P."/>
            <person name="Gonzalez D.J."/>
            <person name="Wisecaver J.H."/>
            <person name="Moore B.S."/>
        </authorList>
    </citation>
    <scope>NUCLEOTIDE SEQUENCE [LARGE SCALE GENOMIC DNA]</scope>
    <source>
        <strain evidence="2 3">12B1</strain>
    </source>
</reference>
<feature type="region of interest" description="Disordered" evidence="1">
    <location>
        <begin position="755"/>
        <end position="809"/>
    </location>
</feature>
<evidence type="ECO:0000313" key="2">
    <source>
        <dbReference type="EMBL" id="KAL1511832.1"/>
    </source>
</evidence>
<feature type="compositionally biased region" description="Basic residues" evidence="1">
    <location>
        <begin position="793"/>
        <end position="802"/>
    </location>
</feature>
<keyword evidence="3" id="KW-1185">Reference proteome</keyword>